<sequence length="263" mass="27810">MDLQLAGKKALVSGSTAGIGLAIASLLAQEGAEVIINGRSDASVQQAIADIQRTTGKTVSGFAGDLTQAEVAQSLVSRFPQVDILVNNLGIFEPKAFADIPDADWQRFFDVNVLSGVRLARLYLAGMQQKDWGRIVFISSESGVQIPPEMIHYGMTKAAQIAVARGLAESLAGTQITVNSILPGPTRSRGVGDFVEALAQAENKTQAAFEQEFFEHVRPTSLIKRFATTEEVASLVAYIASPLSSATTGAALRVDGGVIKSAF</sequence>
<dbReference type="PRINTS" id="PR00081">
    <property type="entry name" value="GDHRDH"/>
</dbReference>
<comment type="similarity">
    <text evidence="1">Belongs to the short-chain dehydrogenases/reductases (SDR) family.</text>
</comment>
<name>A0ABW3F6M8_9PROT</name>
<dbReference type="GO" id="GO:0016491">
    <property type="term" value="F:oxidoreductase activity"/>
    <property type="evidence" value="ECO:0007669"/>
    <property type="project" value="UniProtKB-KW"/>
</dbReference>
<dbReference type="EC" id="1.1.1.-" evidence="2"/>
<proteinExistence type="inferred from homology"/>
<keyword evidence="2" id="KW-0560">Oxidoreductase</keyword>
<comment type="caution">
    <text evidence="2">The sequence shown here is derived from an EMBL/GenBank/DDBJ whole genome shotgun (WGS) entry which is preliminary data.</text>
</comment>
<dbReference type="Proteomes" id="UP001597128">
    <property type="component" value="Unassembled WGS sequence"/>
</dbReference>
<evidence type="ECO:0000313" key="2">
    <source>
        <dbReference type="EMBL" id="MFD0913288.1"/>
    </source>
</evidence>
<dbReference type="Pfam" id="PF13561">
    <property type="entry name" value="adh_short_C2"/>
    <property type="match status" value="1"/>
</dbReference>
<evidence type="ECO:0000313" key="3">
    <source>
        <dbReference type="Proteomes" id="UP001597128"/>
    </source>
</evidence>
<reference evidence="3" key="1">
    <citation type="journal article" date="2019" name="Int. J. Syst. Evol. Microbiol.">
        <title>The Global Catalogue of Microorganisms (GCM) 10K type strain sequencing project: providing services to taxonomists for standard genome sequencing and annotation.</title>
        <authorList>
            <consortium name="The Broad Institute Genomics Platform"/>
            <consortium name="The Broad Institute Genome Sequencing Center for Infectious Disease"/>
            <person name="Wu L."/>
            <person name="Ma J."/>
        </authorList>
    </citation>
    <scope>NUCLEOTIDE SEQUENCE [LARGE SCALE GENOMIC DNA]</scope>
    <source>
        <strain evidence="3">CCUG 58412</strain>
    </source>
</reference>
<dbReference type="InterPro" id="IPR050259">
    <property type="entry name" value="SDR"/>
</dbReference>
<dbReference type="EMBL" id="JBHTKB010000001">
    <property type="protein sequence ID" value="MFD0913288.1"/>
    <property type="molecule type" value="Genomic_DNA"/>
</dbReference>
<dbReference type="InterPro" id="IPR036291">
    <property type="entry name" value="NAD(P)-bd_dom_sf"/>
</dbReference>
<evidence type="ECO:0000256" key="1">
    <source>
        <dbReference type="ARBA" id="ARBA00006484"/>
    </source>
</evidence>
<dbReference type="Gene3D" id="3.40.50.720">
    <property type="entry name" value="NAD(P)-binding Rossmann-like Domain"/>
    <property type="match status" value="1"/>
</dbReference>
<dbReference type="PRINTS" id="PR00080">
    <property type="entry name" value="SDRFAMILY"/>
</dbReference>
<dbReference type="RefSeq" id="WP_379056596.1">
    <property type="nucleotide sequence ID" value="NZ_JBHTKB010000001.1"/>
</dbReference>
<protein>
    <submittedName>
        <fullName evidence="2">SDR family NAD(P)-dependent oxidoreductase</fullName>
        <ecNumber evidence="2">1.1.1.-</ecNumber>
    </submittedName>
</protein>
<organism evidence="2 3">
    <name type="scientific">Methylophilus luteus</name>
    <dbReference type="NCBI Taxonomy" id="640108"/>
    <lineage>
        <taxon>Bacteria</taxon>
        <taxon>Pseudomonadati</taxon>
        <taxon>Pseudomonadota</taxon>
        <taxon>Betaproteobacteria</taxon>
        <taxon>Nitrosomonadales</taxon>
        <taxon>Methylophilaceae</taxon>
        <taxon>Methylophilus</taxon>
    </lineage>
</organism>
<accession>A0ABW3F6M8</accession>
<dbReference type="SUPFAM" id="SSF51735">
    <property type="entry name" value="NAD(P)-binding Rossmann-fold domains"/>
    <property type="match status" value="1"/>
</dbReference>
<dbReference type="InterPro" id="IPR002347">
    <property type="entry name" value="SDR_fam"/>
</dbReference>
<dbReference type="PANTHER" id="PTHR42879">
    <property type="entry name" value="3-OXOACYL-(ACYL-CARRIER-PROTEIN) REDUCTASE"/>
    <property type="match status" value="1"/>
</dbReference>
<gene>
    <name evidence="2" type="ORF">ACFQ1Z_06995</name>
</gene>
<keyword evidence="3" id="KW-1185">Reference proteome</keyword>